<dbReference type="STRING" id="30732.ENSOMEP00000023542"/>
<evidence type="ECO:0000256" key="3">
    <source>
        <dbReference type="ARBA" id="ARBA00023136"/>
    </source>
</evidence>
<evidence type="ECO:0000256" key="2">
    <source>
        <dbReference type="ARBA" id="ARBA00007293"/>
    </source>
</evidence>
<dbReference type="InterPro" id="IPR004241">
    <property type="entry name" value="Atg8-like"/>
</dbReference>
<dbReference type="GO" id="GO:0006914">
    <property type="term" value="P:autophagy"/>
    <property type="evidence" value="ECO:0007669"/>
    <property type="project" value="UniProtKB-KW"/>
</dbReference>
<name>A0A3B3D099_ORYME</name>
<keyword evidence="5" id="KW-0072">Autophagy</keyword>
<evidence type="ECO:0000313" key="7">
    <source>
        <dbReference type="Ensembl" id="ENSOMEP00000023542.1"/>
    </source>
</evidence>
<dbReference type="AlphaFoldDB" id="A0A3B3D099"/>
<evidence type="ECO:0000256" key="4">
    <source>
        <dbReference type="ARBA" id="ARBA00023288"/>
    </source>
</evidence>
<comment type="subcellular location">
    <subcellularLocation>
        <location evidence="1">Membrane</location>
    </subcellularLocation>
</comment>
<dbReference type="InterPro" id="IPR029071">
    <property type="entry name" value="Ubiquitin-like_domsf"/>
</dbReference>
<reference evidence="7" key="1">
    <citation type="submission" date="2025-08" db="UniProtKB">
        <authorList>
            <consortium name="Ensembl"/>
        </authorList>
    </citation>
    <scope>IDENTIFICATION</scope>
</reference>
<evidence type="ECO:0000313" key="8">
    <source>
        <dbReference type="Proteomes" id="UP000261560"/>
    </source>
</evidence>
<dbReference type="GeneTree" id="ENSGT00940000158853"/>
<feature type="region of interest" description="Disordered" evidence="6">
    <location>
        <begin position="78"/>
        <end position="120"/>
    </location>
</feature>
<reference evidence="7" key="2">
    <citation type="submission" date="2025-09" db="UniProtKB">
        <authorList>
            <consortium name="Ensembl"/>
        </authorList>
    </citation>
    <scope>IDENTIFICATION</scope>
</reference>
<dbReference type="SUPFAM" id="SSF54236">
    <property type="entry name" value="Ubiquitin-like"/>
    <property type="match status" value="1"/>
</dbReference>
<accession>A0A3B3D099</accession>
<evidence type="ECO:0000256" key="5">
    <source>
        <dbReference type="RuleBase" id="RU004384"/>
    </source>
</evidence>
<dbReference type="GO" id="GO:0016020">
    <property type="term" value="C:membrane"/>
    <property type="evidence" value="ECO:0007669"/>
    <property type="project" value="UniProtKB-SubCell"/>
</dbReference>
<evidence type="ECO:0000256" key="6">
    <source>
        <dbReference type="SAM" id="MobiDB-lite"/>
    </source>
</evidence>
<keyword evidence="3" id="KW-0472">Membrane</keyword>
<proteinExistence type="inferred from homology"/>
<feature type="compositionally biased region" description="Basic and acidic residues" evidence="6">
    <location>
        <begin position="82"/>
        <end position="102"/>
    </location>
</feature>
<keyword evidence="8" id="KW-1185">Reference proteome</keyword>
<evidence type="ECO:0000256" key="1">
    <source>
        <dbReference type="ARBA" id="ARBA00004370"/>
    </source>
</evidence>
<keyword evidence="4" id="KW-0449">Lipoprotein</keyword>
<protein>
    <submittedName>
        <fullName evidence="7">Microtubule-associated protein 1 light chain 3 alpha</fullName>
    </submittedName>
</protein>
<sequence>MPSDRPFKQRRTFADRCKEVQQIREQHPNKIPVIIERYKGEKQLPVLDKTKFLVPDHVNMSELVKIIRCELRLELIMGGGQSHEEKDEERPGKTKEDQEVDRAGSSASKDTLGELPQCMMGDKEVDDMSFMISCTNWY</sequence>
<dbReference type="PANTHER" id="PTHR10969">
    <property type="entry name" value="MICROTUBULE-ASSOCIATED PROTEINS 1A/1B LIGHT CHAIN 3-RELATED"/>
    <property type="match status" value="1"/>
</dbReference>
<organism evidence="7 8">
    <name type="scientific">Oryzias melastigma</name>
    <name type="common">Marine medaka</name>
    <dbReference type="NCBI Taxonomy" id="30732"/>
    <lineage>
        <taxon>Eukaryota</taxon>
        <taxon>Metazoa</taxon>
        <taxon>Chordata</taxon>
        <taxon>Craniata</taxon>
        <taxon>Vertebrata</taxon>
        <taxon>Euteleostomi</taxon>
        <taxon>Actinopterygii</taxon>
        <taxon>Neopterygii</taxon>
        <taxon>Teleostei</taxon>
        <taxon>Neoteleostei</taxon>
        <taxon>Acanthomorphata</taxon>
        <taxon>Ovalentaria</taxon>
        <taxon>Atherinomorphae</taxon>
        <taxon>Beloniformes</taxon>
        <taxon>Adrianichthyidae</taxon>
        <taxon>Oryziinae</taxon>
        <taxon>Oryzias</taxon>
    </lineage>
</organism>
<comment type="similarity">
    <text evidence="2 5">Belongs to the ATG8 family.</text>
</comment>
<dbReference type="PaxDb" id="30732-ENSOMEP00000023542"/>
<dbReference type="Ensembl" id="ENSOMET00000011960.1">
    <property type="protein sequence ID" value="ENSOMEP00000023542.1"/>
    <property type="gene ID" value="ENSOMEG00000003708.1"/>
</dbReference>
<dbReference type="Proteomes" id="UP000261560">
    <property type="component" value="Unplaced"/>
</dbReference>
<dbReference type="Gene3D" id="3.10.20.90">
    <property type="entry name" value="Phosphatidylinositol 3-kinase Catalytic Subunit, Chain A, domain 1"/>
    <property type="match status" value="1"/>
</dbReference>
<dbReference type="Pfam" id="PF02991">
    <property type="entry name" value="ATG8"/>
    <property type="match status" value="1"/>
</dbReference>